<gene>
    <name evidence="2" type="ORF">C484_15602</name>
</gene>
<proteinExistence type="predicted"/>
<organism evidence="2 3">
    <name type="scientific">Natrialba taiwanensis DSM 12281</name>
    <dbReference type="NCBI Taxonomy" id="1230458"/>
    <lineage>
        <taxon>Archaea</taxon>
        <taxon>Methanobacteriati</taxon>
        <taxon>Methanobacteriota</taxon>
        <taxon>Stenosarchaea group</taxon>
        <taxon>Halobacteria</taxon>
        <taxon>Halobacteriales</taxon>
        <taxon>Natrialbaceae</taxon>
        <taxon>Natrialba</taxon>
    </lineage>
</organism>
<feature type="transmembrane region" description="Helical" evidence="1">
    <location>
        <begin position="45"/>
        <end position="73"/>
    </location>
</feature>
<dbReference type="RefSeq" id="WP_006826787.1">
    <property type="nucleotide sequence ID" value="NZ_AOIL01000051.1"/>
</dbReference>
<evidence type="ECO:0000256" key="1">
    <source>
        <dbReference type="SAM" id="Phobius"/>
    </source>
</evidence>
<sequence>MEMMWQDLVFLAGSVLSIVFLAPTIKDTSARVPLGSSIPSMTIGAIYALTYGTMGMTFSAVGSFGVATMWSLIACYRSPGEQKGVLNILRFARTMNRRLRELVGTAVPGLEGGRSNAQSGHQQSAD</sequence>
<dbReference type="OrthoDB" id="307345at2157"/>
<reference evidence="2 3" key="1">
    <citation type="journal article" date="2014" name="PLoS Genet.">
        <title>Phylogenetically driven sequencing of extremely halophilic archaea reveals strategies for static and dynamic osmo-response.</title>
        <authorList>
            <person name="Becker E.A."/>
            <person name="Seitzer P.M."/>
            <person name="Tritt A."/>
            <person name="Larsen D."/>
            <person name="Krusor M."/>
            <person name="Yao A.I."/>
            <person name="Wu D."/>
            <person name="Madern D."/>
            <person name="Eisen J.A."/>
            <person name="Darling A.E."/>
            <person name="Facciotti M.T."/>
        </authorList>
    </citation>
    <scope>NUCLEOTIDE SEQUENCE [LARGE SCALE GENOMIC DNA]</scope>
    <source>
        <strain evidence="2 3">DSM 12281</strain>
    </source>
</reference>
<comment type="caution">
    <text evidence="2">The sequence shown here is derived from an EMBL/GenBank/DDBJ whole genome shotgun (WGS) entry which is preliminary data.</text>
</comment>
<evidence type="ECO:0000313" key="2">
    <source>
        <dbReference type="EMBL" id="ELY88352.1"/>
    </source>
</evidence>
<keyword evidence="1" id="KW-0472">Membrane</keyword>
<dbReference type="AlphaFoldDB" id="L9ZS13"/>
<dbReference type="PATRIC" id="fig|1230458.4.peg.3156"/>
<keyword evidence="1" id="KW-1133">Transmembrane helix</keyword>
<evidence type="ECO:0000313" key="3">
    <source>
        <dbReference type="Proteomes" id="UP000011648"/>
    </source>
</evidence>
<dbReference type="Proteomes" id="UP000011648">
    <property type="component" value="Unassembled WGS sequence"/>
</dbReference>
<protein>
    <submittedName>
        <fullName evidence="2">Uncharacterized protein</fullName>
    </submittedName>
</protein>
<keyword evidence="3" id="KW-1185">Reference proteome</keyword>
<accession>L9ZS13</accession>
<name>L9ZS13_9EURY</name>
<dbReference type="EMBL" id="AOIL01000051">
    <property type="protein sequence ID" value="ELY88352.1"/>
    <property type="molecule type" value="Genomic_DNA"/>
</dbReference>
<keyword evidence="1" id="KW-0812">Transmembrane</keyword>